<dbReference type="GO" id="GO:0030145">
    <property type="term" value="F:manganese ion binding"/>
    <property type="evidence" value="ECO:0007669"/>
    <property type="project" value="InterPro"/>
</dbReference>
<dbReference type="GO" id="GO:0097552">
    <property type="term" value="P:mitochondrial double-strand break repair via homologous recombination"/>
    <property type="evidence" value="ECO:0007669"/>
    <property type="project" value="TreeGrafter"/>
</dbReference>
<evidence type="ECO:0000256" key="7">
    <source>
        <dbReference type="ARBA" id="ARBA00022454"/>
    </source>
</evidence>
<proteinExistence type="inferred from homology"/>
<gene>
    <name evidence="25" type="ORF">G7K_5732-t1</name>
</gene>
<dbReference type="Gene3D" id="3.30.110.110">
    <property type="entry name" value="Mre11, capping domain"/>
    <property type="match status" value="1"/>
</dbReference>
<dbReference type="Gene3D" id="1.20.1250.20">
    <property type="entry name" value="MFS general substrate transporter like domains"/>
    <property type="match status" value="1"/>
</dbReference>
<evidence type="ECO:0000256" key="2">
    <source>
        <dbReference type="ARBA" id="ARBA00004123"/>
    </source>
</evidence>
<sequence>MGDDSNPRDTIRILIATDNHVGYLERDPVRGNDSMVAFDEVMQLAKSEDVDMVLLGGDLFHENKPSRKALYQCMRSIRLNSYGDKPCELRVLSDQSVATEDTAVAHLNYEDPDINVAIPVFSIHGNHDDPSGEGRFCALDILQVAGLVNYFGRVPENDDISVRPILLQKGETKLALYGLSNVRDERLFRSFRDGKVRFMRPAMGPGGKDEWFNLIAVHQNHTSHTETGYLPESFIQDFFDMVLWGHEHDCHIEPRLNTEQNFHVIQPGSSVATSLSAGESIPKHVGVLSIHKKSFSLKTIRLTSVRPFVIRDISLSDEKAIRPNTENKSSVTAFLIEQVEECITEAIEEWREAQGPEDRDKTPPLPLVRLRVDYAGGYDVENPQRFSNRFVGKVANSGDVVLFHRKRAQATRKARTNIDVDDTDLLAEHDSLDKIKIQTLVNDVLSKQTLAILAENGLGDAISQYVDKDDKNAVKQFVDDTLTTQMKTLMRMDVREEDIDGAIEAQKEKEAEKFAKKVGREEQGARKKAVENDGLSEDDMPPPRRRQVARDDDEDEEEEEEEEPQPSIRTTKRAPAAKKAAPARKAAATSTGRGRGKKAKSPTLEISDAEDDIIDDEEDDFESVQSTRRKAPSRAMPPPKAKAAPARRGAARQAQLTFSQPSQAPSQTPRKRAAVEISDDEDDGFESMKRPGVGRTRVQLQSDCRRGTRIISIRSENVKSKTPAAHTPPATMDSEHRDIEKGPQTDGMPPKIGGPGTEGAEHTVSSTSSTETKEINYGGPNGLHNEIDWKDYIVDFNGKDDPEHPHNWPMRKTLTTAIILGYTTLCSAWGSSVFSPGQAYVQAEFGISHEVATLTLSLYVLGFAFGPLLWGPLSENIGRKPPLIIGMLGFSIFQIAVAVAKDVQTVMLGRFFGGVFASCPLAVVGAAFADMFNQQWRGKAMTIFAAMVFMGPMAAPIVGGFIAKSYLGWRWTEYITAIMGFFALFLDLFFFSECYAPAILANKAKRLRKETGNWAWHAKLEEKTLTPRDMVRDLVGRPFYLLFREPIILLMTIYTAFVYGILYLFLTAYGYEFALIRHWELGVSSLPYVGLMVGEMIGCGIVLAFEPYYLRRCMAKGGKPDPEARLPPMIIGSVFFAAGLFWFGWTGKPSIHWIVPSLSGIFTGIGLMTIFLQAINYIIDTFLMVAATALAANTFLRSLFGAAFPLFALQMYQNLGVDWASSLYSGDVEECAEDLSWKEIFVDFCRRQRDWRELFDTLLTILRLADRPESCSLL</sequence>
<keyword evidence="20 21" id="KW-0469">Meiosis</keyword>
<dbReference type="InterPro" id="IPR036259">
    <property type="entry name" value="MFS_trans_sf"/>
</dbReference>
<dbReference type="Pfam" id="PF04152">
    <property type="entry name" value="Mre11_DNA_bind"/>
    <property type="match status" value="1"/>
</dbReference>
<reference evidence="25 26" key="2">
    <citation type="journal article" date="2014" name="J. Gen. Appl. Microbiol.">
        <title>The early diverging ascomycetous budding yeast Saitoella complicata has three histone deacetylases belonging to the Clr6, Hos2, and Rpd3 lineages.</title>
        <authorList>
            <person name="Nishida H."/>
            <person name="Matsumoto T."/>
            <person name="Kondo S."/>
            <person name="Hamamoto M."/>
            <person name="Yoshikawa H."/>
        </authorList>
    </citation>
    <scope>NUCLEOTIDE SEQUENCE [LARGE SCALE GENOMIC DNA]</scope>
    <source>
        <strain evidence="25 26">NRRL Y-17804</strain>
    </source>
</reference>
<protein>
    <recommendedName>
        <fullName evidence="24">Major facilitator superfamily (MFS) profile domain-containing protein</fullName>
    </recommendedName>
</protein>
<feature type="transmembrane region" description="Helical" evidence="23">
    <location>
        <begin position="851"/>
        <end position="870"/>
    </location>
</feature>
<dbReference type="GO" id="GO:1903711">
    <property type="term" value="P:spermidine transmembrane transport"/>
    <property type="evidence" value="ECO:0007669"/>
    <property type="project" value="UniProtKB-ARBA"/>
</dbReference>
<evidence type="ECO:0000256" key="21">
    <source>
        <dbReference type="RuleBase" id="RU003447"/>
    </source>
</evidence>
<dbReference type="STRING" id="698492.A0A0E9NP30"/>
<feature type="transmembrane region" description="Helical" evidence="23">
    <location>
        <begin position="1126"/>
        <end position="1145"/>
    </location>
</feature>
<evidence type="ECO:0000256" key="3">
    <source>
        <dbReference type="ARBA" id="ARBA00004141"/>
    </source>
</evidence>
<feature type="domain" description="Major facilitator superfamily (MFS) profile" evidence="24">
    <location>
        <begin position="816"/>
        <end position="1274"/>
    </location>
</feature>
<dbReference type="GO" id="GO:1903710">
    <property type="term" value="P:spermine transmembrane transport"/>
    <property type="evidence" value="ECO:0007669"/>
    <property type="project" value="UniProtKB-ARBA"/>
</dbReference>
<evidence type="ECO:0000256" key="12">
    <source>
        <dbReference type="ARBA" id="ARBA00022763"/>
    </source>
</evidence>
<evidence type="ECO:0000256" key="4">
    <source>
        <dbReference type="ARBA" id="ARBA00004286"/>
    </source>
</evidence>
<feature type="transmembrane region" description="Helical" evidence="23">
    <location>
        <begin position="882"/>
        <end position="899"/>
    </location>
</feature>
<reference evidence="25 26" key="1">
    <citation type="journal article" date="2011" name="J. Gen. Appl. Microbiol.">
        <title>Draft genome sequencing of the enigmatic yeast Saitoella complicata.</title>
        <authorList>
            <person name="Nishida H."/>
            <person name="Hamamoto M."/>
            <person name="Sugiyama J."/>
        </authorList>
    </citation>
    <scope>NUCLEOTIDE SEQUENCE [LARGE SCALE GENOMIC DNA]</scope>
    <source>
        <strain evidence="25 26">NRRL Y-17804</strain>
    </source>
</reference>
<dbReference type="AlphaFoldDB" id="A0A0E9NP30"/>
<evidence type="ECO:0000256" key="6">
    <source>
        <dbReference type="ARBA" id="ARBA00022448"/>
    </source>
</evidence>
<feature type="region of interest" description="Disordered" evidence="22">
    <location>
        <begin position="718"/>
        <end position="780"/>
    </location>
</feature>
<dbReference type="GO" id="GO:0042138">
    <property type="term" value="P:meiotic DNA double-strand break formation"/>
    <property type="evidence" value="ECO:0007669"/>
    <property type="project" value="TreeGrafter"/>
</dbReference>
<keyword evidence="12 21" id="KW-0227">DNA damage</keyword>
<comment type="subcellular location">
    <subcellularLocation>
        <location evidence="4">Chromosome</location>
    </subcellularLocation>
    <subcellularLocation>
        <location evidence="3">Membrane</location>
        <topology evidence="3">Multi-pass membrane protein</topology>
    </subcellularLocation>
    <subcellularLocation>
        <location evidence="2">Nucleus</location>
    </subcellularLocation>
</comment>
<dbReference type="FunFam" id="1.20.1250.20:FF:000011">
    <property type="entry name" value="MFS multidrug transporter, putative"/>
    <property type="match status" value="1"/>
</dbReference>
<keyword evidence="18 21" id="KW-0464">Manganese</keyword>
<evidence type="ECO:0000256" key="22">
    <source>
        <dbReference type="SAM" id="MobiDB-lite"/>
    </source>
</evidence>
<evidence type="ECO:0000256" key="15">
    <source>
        <dbReference type="ARBA" id="ARBA00022989"/>
    </source>
</evidence>
<dbReference type="Pfam" id="PF00149">
    <property type="entry name" value="Metallophos"/>
    <property type="match status" value="1"/>
</dbReference>
<comment type="similarity">
    <text evidence="5 21">Belongs to the MRE11/RAD32 family.</text>
</comment>
<feature type="transmembrane region" description="Helical" evidence="23">
    <location>
        <begin position="1182"/>
        <end position="1207"/>
    </location>
</feature>
<dbReference type="SMART" id="SM01347">
    <property type="entry name" value="Mre11_DNA_bind"/>
    <property type="match status" value="1"/>
</dbReference>
<evidence type="ECO:0000256" key="11">
    <source>
        <dbReference type="ARBA" id="ARBA00022759"/>
    </source>
</evidence>
<evidence type="ECO:0000256" key="1">
    <source>
        <dbReference type="ARBA" id="ARBA00001936"/>
    </source>
</evidence>
<feature type="transmembrane region" description="Helical" evidence="23">
    <location>
        <begin position="1151"/>
        <end position="1175"/>
    </location>
</feature>
<feature type="compositionally biased region" description="Polar residues" evidence="22">
    <location>
        <begin position="655"/>
        <end position="668"/>
    </location>
</feature>
<dbReference type="GO" id="GO:0035861">
    <property type="term" value="C:site of double-strand break"/>
    <property type="evidence" value="ECO:0007669"/>
    <property type="project" value="TreeGrafter"/>
</dbReference>
<dbReference type="InterPro" id="IPR003701">
    <property type="entry name" value="Mre11"/>
</dbReference>
<keyword evidence="6" id="KW-0813">Transport</keyword>
<evidence type="ECO:0000256" key="20">
    <source>
        <dbReference type="ARBA" id="ARBA00023254"/>
    </source>
</evidence>
<evidence type="ECO:0000256" key="9">
    <source>
        <dbReference type="ARBA" id="ARBA00022722"/>
    </source>
</evidence>
<dbReference type="PANTHER" id="PTHR10139:SF1">
    <property type="entry name" value="DOUBLE-STRAND BREAK REPAIR PROTEIN MRE11"/>
    <property type="match status" value="1"/>
</dbReference>
<feature type="compositionally biased region" description="Low complexity" evidence="22">
    <location>
        <begin position="577"/>
        <end position="589"/>
    </location>
</feature>
<feature type="transmembrane region" description="Helical" evidence="23">
    <location>
        <begin position="941"/>
        <end position="962"/>
    </location>
</feature>
<dbReference type="EMBL" id="BACD03000049">
    <property type="protein sequence ID" value="GAO51637.1"/>
    <property type="molecule type" value="Genomic_DNA"/>
</dbReference>
<keyword evidence="26" id="KW-1185">Reference proteome</keyword>
<keyword evidence="8 23" id="KW-0812">Transmembrane</keyword>
<dbReference type="PANTHER" id="PTHR10139">
    <property type="entry name" value="DOUBLE-STRAND BREAK REPAIR PROTEIN MRE11"/>
    <property type="match status" value="1"/>
</dbReference>
<dbReference type="GO" id="GO:0030870">
    <property type="term" value="C:Mre11 complex"/>
    <property type="evidence" value="ECO:0007669"/>
    <property type="project" value="InterPro"/>
</dbReference>
<comment type="caution">
    <text evidence="25">The sequence shown here is derived from an EMBL/GenBank/DDBJ whole genome shotgun (WGS) entry which is preliminary data.</text>
</comment>
<evidence type="ECO:0000256" key="14">
    <source>
        <dbReference type="ARBA" id="ARBA00022839"/>
    </source>
</evidence>
<keyword evidence="13 21" id="KW-0378">Hydrolase</keyword>
<keyword evidence="19 21" id="KW-0539">Nucleus</keyword>
<dbReference type="InterPro" id="IPR007281">
    <property type="entry name" value="Mre11_DNA-bd"/>
</dbReference>
<dbReference type="GO" id="GO:0022857">
    <property type="term" value="F:transmembrane transporter activity"/>
    <property type="evidence" value="ECO:0007669"/>
    <property type="project" value="InterPro"/>
</dbReference>
<feature type="transmembrane region" description="Helical" evidence="23">
    <location>
        <begin position="1047"/>
        <end position="1066"/>
    </location>
</feature>
<dbReference type="GO" id="GO:0000014">
    <property type="term" value="F:single-stranded DNA endodeoxyribonuclease activity"/>
    <property type="evidence" value="ECO:0007669"/>
    <property type="project" value="TreeGrafter"/>
</dbReference>
<keyword evidence="14 21" id="KW-0269">Exonuclease</keyword>
<evidence type="ECO:0000256" key="23">
    <source>
        <dbReference type="SAM" id="Phobius"/>
    </source>
</evidence>
<dbReference type="GO" id="GO:0000723">
    <property type="term" value="P:telomere maintenance"/>
    <property type="evidence" value="ECO:0007669"/>
    <property type="project" value="TreeGrafter"/>
</dbReference>
<dbReference type="GO" id="GO:0016020">
    <property type="term" value="C:membrane"/>
    <property type="evidence" value="ECO:0007669"/>
    <property type="project" value="UniProtKB-SubCell"/>
</dbReference>
<evidence type="ECO:0000256" key="5">
    <source>
        <dbReference type="ARBA" id="ARBA00009028"/>
    </source>
</evidence>
<keyword evidence="15 23" id="KW-1133">Transmembrane helix</keyword>
<evidence type="ECO:0000313" key="25">
    <source>
        <dbReference type="EMBL" id="GAO51637.1"/>
    </source>
</evidence>
<feature type="transmembrane region" description="Helical" evidence="23">
    <location>
        <begin position="911"/>
        <end position="929"/>
    </location>
</feature>
<evidence type="ECO:0000256" key="19">
    <source>
        <dbReference type="ARBA" id="ARBA00023242"/>
    </source>
</evidence>
<dbReference type="GO" id="GO:0006303">
    <property type="term" value="P:double-strand break repair via nonhomologous end joining"/>
    <property type="evidence" value="ECO:0007669"/>
    <property type="project" value="TreeGrafter"/>
</dbReference>
<feature type="compositionally biased region" description="Acidic residues" evidence="22">
    <location>
        <begin position="607"/>
        <end position="622"/>
    </location>
</feature>
<evidence type="ECO:0000256" key="18">
    <source>
        <dbReference type="ARBA" id="ARBA00023211"/>
    </source>
</evidence>
<dbReference type="PROSITE" id="PS50850">
    <property type="entry name" value="MFS"/>
    <property type="match status" value="1"/>
</dbReference>
<dbReference type="GO" id="GO:0007095">
    <property type="term" value="P:mitotic G2 DNA damage checkpoint signaling"/>
    <property type="evidence" value="ECO:0007669"/>
    <property type="project" value="TreeGrafter"/>
</dbReference>
<evidence type="ECO:0000256" key="8">
    <source>
        <dbReference type="ARBA" id="ARBA00022692"/>
    </source>
</evidence>
<evidence type="ECO:0000313" key="26">
    <source>
        <dbReference type="Proteomes" id="UP000033140"/>
    </source>
</evidence>
<keyword evidence="17 21" id="KW-0234">DNA repair</keyword>
<keyword evidence="11 21" id="KW-0255">Endonuclease</keyword>
<dbReference type="CDD" id="cd00840">
    <property type="entry name" value="MPP_Mre11_N"/>
    <property type="match status" value="1"/>
</dbReference>
<dbReference type="GO" id="GO:0031573">
    <property type="term" value="P:mitotic intra-S DNA damage checkpoint signaling"/>
    <property type="evidence" value="ECO:0007669"/>
    <property type="project" value="TreeGrafter"/>
</dbReference>
<dbReference type="InterPro" id="IPR004843">
    <property type="entry name" value="Calcineurin-like_PHP"/>
</dbReference>
<keyword evidence="7" id="KW-0158">Chromosome</keyword>
<dbReference type="GO" id="GO:0008296">
    <property type="term" value="F:3'-5'-DNA exonuclease activity"/>
    <property type="evidence" value="ECO:0007669"/>
    <property type="project" value="InterPro"/>
</dbReference>
<evidence type="ECO:0000256" key="10">
    <source>
        <dbReference type="ARBA" id="ARBA00022723"/>
    </source>
</evidence>
<feature type="compositionally biased region" description="Acidic residues" evidence="22">
    <location>
        <begin position="551"/>
        <end position="564"/>
    </location>
</feature>
<dbReference type="InterPro" id="IPR011701">
    <property type="entry name" value="MFS"/>
</dbReference>
<dbReference type="InterPro" id="IPR020846">
    <property type="entry name" value="MFS_dom"/>
</dbReference>
<name>A0A0E9NP30_SAICN</name>
<organism evidence="25 26">
    <name type="scientific">Saitoella complicata (strain BCRC 22490 / CBS 7301 / JCM 7358 / NBRC 10748 / NRRL Y-17804)</name>
    <dbReference type="NCBI Taxonomy" id="698492"/>
    <lineage>
        <taxon>Eukaryota</taxon>
        <taxon>Fungi</taxon>
        <taxon>Dikarya</taxon>
        <taxon>Ascomycota</taxon>
        <taxon>Taphrinomycotina</taxon>
        <taxon>Taphrinomycotina incertae sedis</taxon>
        <taxon>Saitoella</taxon>
    </lineage>
</organism>
<feature type="compositionally biased region" description="Basic and acidic residues" evidence="22">
    <location>
        <begin position="514"/>
        <end position="531"/>
    </location>
</feature>
<dbReference type="CDD" id="cd17323">
    <property type="entry name" value="MFS_Tpo1_MDR_like"/>
    <property type="match status" value="1"/>
</dbReference>
<evidence type="ECO:0000256" key="17">
    <source>
        <dbReference type="ARBA" id="ARBA00023204"/>
    </source>
</evidence>
<dbReference type="InterPro" id="IPR041796">
    <property type="entry name" value="Mre11_N"/>
</dbReference>
<feature type="compositionally biased region" description="Basic and acidic residues" evidence="22">
    <location>
        <begin position="733"/>
        <end position="743"/>
    </location>
</feature>
<dbReference type="Proteomes" id="UP000033140">
    <property type="component" value="Unassembled WGS sequence"/>
</dbReference>
<dbReference type="InterPro" id="IPR038487">
    <property type="entry name" value="Mre11_capping_dom"/>
</dbReference>
<dbReference type="FunFam" id="3.60.21.10:FF:000011">
    <property type="entry name" value="Double-strand break repair protein"/>
    <property type="match status" value="1"/>
</dbReference>
<evidence type="ECO:0000259" key="24">
    <source>
        <dbReference type="PROSITE" id="PS50850"/>
    </source>
</evidence>
<evidence type="ECO:0000256" key="16">
    <source>
        <dbReference type="ARBA" id="ARBA00023136"/>
    </source>
</evidence>
<feature type="region of interest" description="Disordered" evidence="22">
    <location>
        <begin position="514"/>
        <end position="700"/>
    </location>
</feature>
<dbReference type="Gene3D" id="3.60.21.10">
    <property type="match status" value="1"/>
</dbReference>
<feature type="transmembrane region" description="Helical" evidence="23">
    <location>
        <begin position="974"/>
        <end position="1000"/>
    </location>
</feature>
<dbReference type="InterPro" id="IPR029052">
    <property type="entry name" value="Metallo-depent_PP-like"/>
</dbReference>
<feature type="transmembrane region" description="Helical" evidence="23">
    <location>
        <begin position="1086"/>
        <end position="1105"/>
    </location>
</feature>
<dbReference type="NCBIfam" id="TIGR00583">
    <property type="entry name" value="mre11"/>
    <property type="match status" value="1"/>
</dbReference>
<reference evidence="25 26" key="3">
    <citation type="journal article" date="2015" name="Genome Announc.">
        <title>Draft Genome Sequence of the Archiascomycetous Yeast Saitoella complicata.</title>
        <authorList>
            <person name="Yamauchi K."/>
            <person name="Kondo S."/>
            <person name="Hamamoto M."/>
            <person name="Takahashi Y."/>
            <person name="Ogura Y."/>
            <person name="Hayashi T."/>
            <person name="Nishida H."/>
        </authorList>
    </citation>
    <scope>NUCLEOTIDE SEQUENCE [LARGE SCALE GENOMIC DNA]</scope>
    <source>
        <strain evidence="25 26">NRRL Y-17804</strain>
    </source>
</reference>
<dbReference type="GO" id="GO:0000724">
    <property type="term" value="P:double-strand break repair via homologous recombination"/>
    <property type="evidence" value="ECO:0007669"/>
    <property type="project" value="TreeGrafter"/>
</dbReference>
<dbReference type="Pfam" id="PF07690">
    <property type="entry name" value="MFS_1"/>
    <property type="match status" value="1"/>
</dbReference>
<dbReference type="SUPFAM" id="SSF56300">
    <property type="entry name" value="Metallo-dependent phosphatases"/>
    <property type="match status" value="1"/>
</dbReference>
<comment type="cofactor">
    <cofactor evidence="1">
        <name>Mn(2+)</name>
        <dbReference type="ChEBI" id="CHEBI:29035"/>
    </cofactor>
</comment>
<keyword evidence="9 21" id="KW-0540">Nuclease</keyword>
<keyword evidence="10" id="KW-0479">Metal-binding</keyword>
<accession>A0A0E9NP30</accession>
<keyword evidence="16 23" id="KW-0472">Membrane</keyword>
<evidence type="ECO:0000256" key="13">
    <source>
        <dbReference type="ARBA" id="ARBA00022801"/>
    </source>
</evidence>
<dbReference type="SUPFAM" id="SSF103473">
    <property type="entry name" value="MFS general substrate transporter"/>
    <property type="match status" value="1"/>
</dbReference>
<feature type="compositionally biased region" description="Low complexity" evidence="22">
    <location>
        <begin position="641"/>
        <end position="654"/>
    </location>
</feature>